<dbReference type="InterPro" id="IPR043519">
    <property type="entry name" value="NT_sf"/>
</dbReference>
<evidence type="ECO:0000313" key="1">
    <source>
        <dbReference type="EMBL" id="MBC2605876.1"/>
    </source>
</evidence>
<dbReference type="Gene3D" id="3.30.460.10">
    <property type="entry name" value="Beta Polymerase, domain 2"/>
    <property type="match status" value="1"/>
</dbReference>
<keyword evidence="2" id="KW-1185">Reference proteome</keyword>
<comment type="caution">
    <text evidence="1">The sequence shown here is derived from an EMBL/GenBank/DDBJ whole genome shotgun (WGS) entry which is preliminary data.</text>
</comment>
<evidence type="ECO:0000313" key="2">
    <source>
        <dbReference type="Proteomes" id="UP000526501"/>
    </source>
</evidence>
<proteinExistence type="predicted"/>
<organism evidence="1 2">
    <name type="scientific">Pelagicoccus albus</name>
    <dbReference type="NCBI Taxonomy" id="415222"/>
    <lineage>
        <taxon>Bacteria</taxon>
        <taxon>Pseudomonadati</taxon>
        <taxon>Verrucomicrobiota</taxon>
        <taxon>Opitutia</taxon>
        <taxon>Puniceicoccales</taxon>
        <taxon>Pelagicoccaceae</taxon>
        <taxon>Pelagicoccus</taxon>
    </lineage>
</organism>
<dbReference type="SUPFAM" id="SSF81301">
    <property type="entry name" value="Nucleotidyltransferase"/>
    <property type="match status" value="1"/>
</dbReference>
<sequence length="242" mass="27173">MRTLMTPEAFTDGLKEALGDRLTMVALFGSAAAGDDNGKFSDINLMVVCRELGVCELDAIAGLSRGWAKMGNPPPLMFALERLMNSSHVFPIELLDIKENHRVLYGRDVLRDLPISQENLRFQLEHELKGKLIQLREGYMLAAKDSESLMELMLRSLSNFQTMLKASLRFYEVSVPARKRDAVKILGRHVMFDLSVFDEMQGIIDGTELPPFGKDAAMGLFERYLEAIEQTADLIASLSRRS</sequence>
<reference evidence="1 2" key="1">
    <citation type="submission" date="2020-07" db="EMBL/GenBank/DDBJ databases">
        <authorList>
            <person name="Feng X."/>
        </authorList>
    </citation>
    <scope>NUCLEOTIDE SEQUENCE [LARGE SCALE GENOMIC DNA]</scope>
    <source>
        <strain evidence="1 2">JCM23202</strain>
    </source>
</reference>
<accession>A0A7X1B596</accession>
<evidence type="ECO:0008006" key="3">
    <source>
        <dbReference type="Google" id="ProtNLM"/>
    </source>
</evidence>
<protein>
    <recommendedName>
        <fullName evidence="3">Nucleotidyltransferase domain-containing protein</fullName>
    </recommendedName>
</protein>
<dbReference type="AlphaFoldDB" id="A0A7X1B596"/>
<dbReference type="Proteomes" id="UP000526501">
    <property type="component" value="Unassembled WGS sequence"/>
</dbReference>
<dbReference type="EMBL" id="JACHVC010000007">
    <property type="protein sequence ID" value="MBC2605876.1"/>
    <property type="molecule type" value="Genomic_DNA"/>
</dbReference>
<dbReference type="RefSeq" id="WP_185659764.1">
    <property type="nucleotide sequence ID" value="NZ_CAWPOO010000007.1"/>
</dbReference>
<gene>
    <name evidence="1" type="ORF">H5P27_07450</name>
</gene>
<name>A0A7X1B596_9BACT</name>